<dbReference type="InterPro" id="IPR038765">
    <property type="entry name" value="Papain-like_cys_pep_sf"/>
</dbReference>
<keyword evidence="2" id="KW-0812">Transmembrane</keyword>
<feature type="chain" id="PRO_5010295457" evidence="3">
    <location>
        <begin position="22"/>
        <end position="566"/>
    </location>
</feature>
<organism evidence="5 6">
    <name type="scientific">Lingula anatina</name>
    <name type="common">Brachiopod</name>
    <name type="synonym">Lingula unguis</name>
    <dbReference type="NCBI Taxonomy" id="7574"/>
    <lineage>
        <taxon>Eukaryota</taxon>
        <taxon>Metazoa</taxon>
        <taxon>Spiralia</taxon>
        <taxon>Lophotrochozoa</taxon>
        <taxon>Brachiopoda</taxon>
        <taxon>Linguliformea</taxon>
        <taxon>Lingulata</taxon>
        <taxon>Lingulida</taxon>
        <taxon>Linguloidea</taxon>
        <taxon>Lingulidae</taxon>
        <taxon>Lingula</taxon>
    </lineage>
</organism>
<accession>A0A1S3I708</accession>
<dbReference type="GeneID" id="106161544"/>
<dbReference type="Gene3D" id="3.90.70.80">
    <property type="match status" value="1"/>
</dbReference>
<evidence type="ECO:0000259" key="4">
    <source>
        <dbReference type="PROSITE" id="PS50802"/>
    </source>
</evidence>
<keyword evidence="3" id="KW-0732">Signal</keyword>
<sequence length="566" mass="62016">MNIHLWTFLIFLTQSFLCVQSQNDTTNATSTTYSPLVTSHETVTLSTSMTSVVASSSSSSLTSTASPSSGHSSSGTITGENSVTTTTAVTNASNATVTKTTGTPAGDSGTSGTTLTLETTETKFWQQYRFYILGGGAGFIVLSVITLFICCACCASCRRCCCNCCLRLSCSEGCRAELVDFEQCLATCCCRHGNKTKHQSRQHYPHPFTTFDYDSSTLGTDKNGCMNGHVYTNGHVHSNGHVPMTQMGHDILDGGSISKRSDSSKSSDVNHNAVPKSKNKEQQPVEITQITVFDPSVNQPVANGHVEPVTNGNGKPNGNSNSGKSNGNGHVTNSPAGFMKFRGGKGNYKLTPLRERKKIYMNSKDGDTFLFVPSCPDGDCFFRAFTIATHEILQKCERHAESGLPLAEDLFRFENEKVFNLRKEMCDFMREHFSRYEKKALELVHQGSVKDMDSAIPAMDIPAPIHDEQYQSFYDELNAMQHPGTYACQLEIAAVADMKKTKVFLYQKLLESPKSLRGKDPRINIAKVIELGQPEFEDEIDLVYMPIDHGRSGHYDALVKVETATA</sequence>
<keyword evidence="2" id="KW-1133">Transmembrane helix</keyword>
<name>A0A1S3I708_LINAN</name>
<dbReference type="Proteomes" id="UP000085678">
    <property type="component" value="Unplaced"/>
</dbReference>
<dbReference type="InterPro" id="IPR003323">
    <property type="entry name" value="OTU_dom"/>
</dbReference>
<evidence type="ECO:0000313" key="6">
    <source>
        <dbReference type="RefSeq" id="XP_013393993.1"/>
    </source>
</evidence>
<dbReference type="SUPFAM" id="SSF54001">
    <property type="entry name" value="Cysteine proteinases"/>
    <property type="match status" value="1"/>
</dbReference>
<keyword evidence="2" id="KW-0472">Membrane</keyword>
<feature type="compositionally biased region" description="Low complexity" evidence="1">
    <location>
        <begin position="311"/>
        <end position="329"/>
    </location>
</feature>
<dbReference type="AlphaFoldDB" id="A0A1S3I708"/>
<dbReference type="CDD" id="cd22744">
    <property type="entry name" value="OTU"/>
    <property type="match status" value="1"/>
</dbReference>
<feature type="signal peptide" evidence="3">
    <location>
        <begin position="1"/>
        <end position="21"/>
    </location>
</feature>
<protein>
    <submittedName>
        <fullName evidence="6">Uncharacterized protein LOC106161544</fullName>
    </submittedName>
</protein>
<feature type="region of interest" description="Disordered" evidence="1">
    <location>
        <begin position="250"/>
        <end position="285"/>
    </location>
</feature>
<dbReference type="RefSeq" id="XP_013393993.1">
    <property type="nucleotide sequence ID" value="XM_013538539.1"/>
</dbReference>
<reference evidence="6" key="1">
    <citation type="submission" date="2025-08" db="UniProtKB">
        <authorList>
            <consortium name="RefSeq"/>
        </authorList>
    </citation>
    <scope>IDENTIFICATION</scope>
    <source>
        <tissue evidence="6">Gonads</tissue>
    </source>
</reference>
<feature type="domain" description="OTU" evidence="4">
    <location>
        <begin position="369"/>
        <end position="561"/>
    </location>
</feature>
<dbReference type="PROSITE" id="PS50802">
    <property type="entry name" value="OTU"/>
    <property type="match status" value="1"/>
</dbReference>
<feature type="region of interest" description="Disordered" evidence="1">
    <location>
        <begin position="58"/>
        <end position="81"/>
    </location>
</feature>
<feature type="transmembrane region" description="Helical" evidence="2">
    <location>
        <begin position="130"/>
        <end position="149"/>
    </location>
</feature>
<gene>
    <name evidence="6" type="primary">LOC106161544</name>
</gene>
<evidence type="ECO:0000256" key="2">
    <source>
        <dbReference type="SAM" id="Phobius"/>
    </source>
</evidence>
<feature type="region of interest" description="Disordered" evidence="1">
    <location>
        <begin position="297"/>
        <end position="338"/>
    </location>
</feature>
<evidence type="ECO:0000313" key="5">
    <source>
        <dbReference type="Proteomes" id="UP000085678"/>
    </source>
</evidence>
<dbReference type="InParanoid" id="A0A1S3I708"/>
<evidence type="ECO:0000256" key="3">
    <source>
        <dbReference type="SAM" id="SignalP"/>
    </source>
</evidence>
<proteinExistence type="predicted"/>
<keyword evidence="5" id="KW-1185">Reference proteome</keyword>
<dbReference type="KEGG" id="lak:106161544"/>
<evidence type="ECO:0000256" key="1">
    <source>
        <dbReference type="SAM" id="MobiDB-lite"/>
    </source>
</evidence>